<proteinExistence type="predicted"/>
<evidence type="ECO:0000313" key="2">
    <source>
        <dbReference type="EMBL" id="GAA4880081.1"/>
    </source>
</evidence>
<dbReference type="Gene3D" id="3.40.50.300">
    <property type="entry name" value="P-loop containing nucleotide triphosphate hydrolases"/>
    <property type="match status" value="1"/>
</dbReference>
<organism evidence="2 3">
    <name type="scientific">Ferrimonas pelagia</name>
    <dbReference type="NCBI Taxonomy" id="1177826"/>
    <lineage>
        <taxon>Bacteria</taxon>
        <taxon>Pseudomonadati</taxon>
        <taxon>Pseudomonadota</taxon>
        <taxon>Gammaproteobacteria</taxon>
        <taxon>Alteromonadales</taxon>
        <taxon>Ferrimonadaceae</taxon>
        <taxon>Ferrimonas</taxon>
    </lineage>
</organism>
<keyword evidence="3" id="KW-1185">Reference proteome</keyword>
<dbReference type="PANTHER" id="PTHR46844">
    <property type="entry name" value="SLR5058 PROTEIN"/>
    <property type="match status" value="1"/>
</dbReference>
<dbReference type="Proteomes" id="UP001499988">
    <property type="component" value="Unassembled WGS sequence"/>
</dbReference>
<feature type="domain" description="NACHT C-terminal Helical" evidence="1">
    <location>
        <begin position="573"/>
        <end position="746"/>
    </location>
</feature>
<comment type="caution">
    <text evidence="2">The sequence shown here is derived from an EMBL/GenBank/DDBJ whole genome shotgun (WGS) entry which is preliminary data.</text>
</comment>
<dbReference type="Pfam" id="PF22728">
    <property type="entry name" value="NCH1"/>
    <property type="match status" value="1"/>
</dbReference>
<reference evidence="3" key="1">
    <citation type="journal article" date="2019" name="Int. J. Syst. Evol. Microbiol.">
        <title>The Global Catalogue of Microorganisms (GCM) 10K type strain sequencing project: providing services to taxonomists for standard genome sequencing and annotation.</title>
        <authorList>
            <consortium name="The Broad Institute Genomics Platform"/>
            <consortium name="The Broad Institute Genome Sequencing Center for Infectious Disease"/>
            <person name="Wu L."/>
            <person name="Ma J."/>
        </authorList>
    </citation>
    <scope>NUCLEOTIDE SEQUENCE [LARGE SCALE GENOMIC DNA]</scope>
    <source>
        <strain evidence="3">JCM 18401</strain>
    </source>
</reference>
<evidence type="ECO:0000259" key="1">
    <source>
        <dbReference type="Pfam" id="PF22728"/>
    </source>
</evidence>
<protein>
    <recommendedName>
        <fullName evidence="1">NACHT C-terminal Helical domain-containing protein</fullName>
    </recommendedName>
</protein>
<dbReference type="InterPro" id="IPR027417">
    <property type="entry name" value="P-loop_NTPase"/>
</dbReference>
<name>A0ABP9EJL5_9GAMM</name>
<gene>
    <name evidence="2" type="ORF">GCM10023333_12750</name>
</gene>
<dbReference type="InterPro" id="IPR054735">
    <property type="entry name" value="NCH1"/>
</dbReference>
<sequence length="760" mass="86599">MEIRDEVRDFHPLLRTLFNKIPNIKSVLYTQGPNEMGADFILVKDDDILGIEIYIGCVVKVGQIKQDHTEINRQIEECKIERVIESGKKRITLNEIWVVSNANITQNAQKKISYKHDSSNVKFIAFETLGKLIDIHYPAYWDDIDQKTGLYLEAVRKLADNLCRSNLISESTGRIDYIEQRLQKLSVDRQISDKQRFRKSDIKQVIASSDLLFIEAVMGTGKSTLLANLAIELATVSNYNVNKTIPVLLPFKEFISDFDCNIGRLIENVSIEIDKEPVEKFLVMLDGLDETKLSGGEKLKIIETIVSTRPQGLDVSIIITTRGFDDPELEKEIETKFDRYTLCSLTIKQVVSLIGQVCKASLGNRNLLKDLDKSPLMKVLPKTPISALLLAKLLNENIQEIPSTMTDLYTKYMELSLGRWDMDKGLQSQQEYDVIGSVTIELAKFMMDHSLYEVSLGDAEALVNQYVTSRNLGLDKDEVFELWMGKTDILAINKHKNTIRFRHRTFSEYFYAAGLDKNNTAVISEDIFDTYWSNTYFFFVGLQRDCPELLESISNIEFTSEALKLMKIFHSGEFMLAAYLTPYDSIKKFLNRSVSDAAKIYCDTVQGKTKDGLSSLTTISLLCIMTHTLCDTLGFEYFSEAIDERSLELCTRGVPNDIECVELFWLNSIQLSMGDKNAYDKMLENYGDSIPLALQRGIVEHASDVLKNTKGHTIIDRFIKNHERKLKKNFSLNQSVYNLYMQPILPESELELKSDIVVSG</sequence>
<accession>A0ABP9EJL5</accession>
<dbReference type="SUPFAM" id="SSF52540">
    <property type="entry name" value="P-loop containing nucleoside triphosphate hydrolases"/>
    <property type="match status" value="1"/>
</dbReference>
<dbReference type="EMBL" id="BAABJZ010000016">
    <property type="protein sequence ID" value="GAA4880081.1"/>
    <property type="molecule type" value="Genomic_DNA"/>
</dbReference>
<evidence type="ECO:0000313" key="3">
    <source>
        <dbReference type="Proteomes" id="UP001499988"/>
    </source>
</evidence>
<dbReference type="PANTHER" id="PTHR46844:SF1">
    <property type="entry name" value="SLR5058 PROTEIN"/>
    <property type="match status" value="1"/>
</dbReference>